<feature type="transmembrane region" description="Helical" evidence="2">
    <location>
        <begin position="150"/>
        <end position="170"/>
    </location>
</feature>
<name>A0A2V1HZ49_9MICO</name>
<dbReference type="Proteomes" id="UP000244893">
    <property type="component" value="Unassembled WGS sequence"/>
</dbReference>
<keyword evidence="2" id="KW-0812">Transmembrane</keyword>
<evidence type="ECO:0000256" key="1">
    <source>
        <dbReference type="SAM" id="MobiDB-lite"/>
    </source>
</evidence>
<feature type="transmembrane region" description="Helical" evidence="2">
    <location>
        <begin position="61"/>
        <end position="82"/>
    </location>
</feature>
<dbReference type="InterPro" id="IPR052901">
    <property type="entry name" value="Bact_TGase-like"/>
</dbReference>
<evidence type="ECO:0000259" key="3">
    <source>
        <dbReference type="SMART" id="SM00460"/>
    </source>
</evidence>
<feature type="transmembrane region" description="Helical" evidence="2">
    <location>
        <begin position="251"/>
        <end position="273"/>
    </location>
</feature>
<keyword evidence="2" id="KW-0472">Membrane</keyword>
<feature type="transmembrane region" description="Helical" evidence="2">
    <location>
        <begin position="640"/>
        <end position="672"/>
    </location>
</feature>
<feature type="transmembrane region" description="Helical" evidence="2">
    <location>
        <begin position="199"/>
        <end position="217"/>
    </location>
</feature>
<dbReference type="InterPro" id="IPR021878">
    <property type="entry name" value="TgpA_N"/>
</dbReference>
<dbReference type="PANTHER" id="PTHR42736">
    <property type="entry name" value="PROTEIN-GLUTAMINE GAMMA-GLUTAMYLTRANSFERASE"/>
    <property type="match status" value="1"/>
</dbReference>
<dbReference type="Pfam" id="PF01841">
    <property type="entry name" value="Transglut_core"/>
    <property type="match status" value="1"/>
</dbReference>
<dbReference type="SUPFAM" id="SSF54001">
    <property type="entry name" value="Cysteine proteinases"/>
    <property type="match status" value="1"/>
</dbReference>
<protein>
    <recommendedName>
        <fullName evidence="3">Transglutaminase-like domain-containing protein</fullName>
    </recommendedName>
</protein>
<keyword evidence="5" id="KW-1185">Reference proteome</keyword>
<dbReference type="AlphaFoldDB" id="A0A2V1HZ49"/>
<keyword evidence="2" id="KW-1133">Transmembrane helix</keyword>
<evidence type="ECO:0000256" key="2">
    <source>
        <dbReference type="SAM" id="Phobius"/>
    </source>
</evidence>
<dbReference type="EMBL" id="QEOP01000001">
    <property type="protein sequence ID" value="PVZ96237.1"/>
    <property type="molecule type" value="Genomic_DNA"/>
</dbReference>
<evidence type="ECO:0000313" key="4">
    <source>
        <dbReference type="EMBL" id="PVZ96237.1"/>
    </source>
</evidence>
<dbReference type="RefSeq" id="WP_116755971.1">
    <property type="nucleotide sequence ID" value="NZ_JBHUEX010000001.1"/>
</dbReference>
<reference evidence="4 5" key="1">
    <citation type="submission" date="2018-05" db="EMBL/GenBank/DDBJ databases">
        <title>Amnibacterium sp. M8JJ-5, whole genome shotgun sequence.</title>
        <authorList>
            <person name="Tuo L."/>
        </authorList>
    </citation>
    <scope>NUCLEOTIDE SEQUENCE [LARGE SCALE GENOMIC DNA]</scope>
    <source>
        <strain evidence="4 5">M8JJ-5</strain>
    </source>
</reference>
<dbReference type="InterPro" id="IPR002931">
    <property type="entry name" value="Transglutaminase-like"/>
</dbReference>
<comment type="caution">
    <text evidence="4">The sequence shown here is derived from an EMBL/GenBank/DDBJ whole genome shotgun (WGS) entry which is preliminary data.</text>
</comment>
<dbReference type="PANTHER" id="PTHR42736:SF1">
    <property type="entry name" value="PROTEIN-GLUTAMINE GAMMA-GLUTAMYLTRANSFERASE"/>
    <property type="match status" value="1"/>
</dbReference>
<dbReference type="InterPro" id="IPR038765">
    <property type="entry name" value="Papain-like_cys_pep_sf"/>
</dbReference>
<feature type="region of interest" description="Disordered" evidence="1">
    <location>
        <begin position="586"/>
        <end position="623"/>
    </location>
</feature>
<dbReference type="Pfam" id="PF11992">
    <property type="entry name" value="TgpA_N"/>
    <property type="match status" value="1"/>
</dbReference>
<dbReference type="Gene3D" id="3.10.620.30">
    <property type="match status" value="1"/>
</dbReference>
<gene>
    <name evidence="4" type="ORF">DDQ50_07430</name>
</gene>
<dbReference type="SMART" id="SM00460">
    <property type="entry name" value="TGc"/>
    <property type="match status" value="1"/>
</dbReference>
<accession>A0A2V1HZ49</accession>
<dbReference type="OrthoDB" id="3651060at2"/>
<evidence type="ECO:0000313" key="5">
    <source>
        <dbReference type="Proteomes" id="UP000244893"/>
    </source>
</evidence>
<sequence>MTPPRIPGAGRGDRGVATRPSLPRLSRYRSARTADTIVAVVLLDLAMIVAASLFWPIHMSAAVIVAAGVALAAGTLIAVLGARFRWNSAIVAGSTVLAFLVLGVPAAVPGQALLGVIPTVPGLADLIAGAALSWKELLTISLPVGSYEALLVPVFLLVLVLSVVSLTVALRARWGELAALGPAVLFVAAILLGPASATLPLITSLTLLSLLLVYLVFRRSRRRGEAIRLLNEQSGTTVEARVDRRIAAVRTAVGAAVILALAAGGSVAASALVPPTGSRDVLRSAIKKPFDPRDYPSPLSAFRRFHDTDTASATILTVDGLEAGERVRLATLDSYDGVVYTVGSASVSSASGTFSLVPFDLDRSGDEGRRAEVTIQVGDYSGVWVPDVGALESIRFEGARANELTSTFYYNDNSGTAASLAGIAPGDSYTLEAVIPTALGDEEIAELEPGRIAVPEPAVIPDGLDAALASYTDGAGSVGEKLVAAIDGLRTNGYVSHGGPDEPFSRSGHSAGRITQLLTDQPMLGDAEQYAVTAALMARQLGFPARVVVGFASPDDASGTLDLTGADMTAWIEVAAAGAGWVAIDPNPPVREVPEPQPDDATKVARPQSVVQPPPDERIEPDQIVPPDVQENEQDAPLPAWLAILLAVLQVLLWIVIVLAVLLAPFAAIVGAKWQRRRRRDRAADPLERIRGGWDEFADAAADHGYEPPDSATRYEVAMAVGGRQPLVLAAAVDRATFGPSLPVDADADRVWRSAGELRGSMGAGRSRWEKIKALVSTRSFTRNRRRRQRKGEST</sequence>
<feature type="domain" description="Transglutaminase-like" evidence="3">
    <location>
        <begin position="518"/>
        <end position="588"/>
    </location>
</feature>
<proteinExistence type="predicted"/>
<organism evidence="4 5">
    <name type="scientific">Amnibacterium flavum</name>
    <dbReference type="NCBI Taxonomy" id="2173173"/>
    <lineage>
        <taxon>Bacteria</taxon>
        <taxon>Bacillati</taxon>
        <taxon>Actinomycetota</taxon>
        <taxon>Actinomycetes</taxon>
        <taxon>Micrococcales</taxon>
        <taxon>Microbacteriaceae</taxon>
        <taxon>Amnibacterium</taxon>
    </lineage>
</organism>
<feature type="transmembrane region" description="Helical" evidence="2">
    <location>
        <begin position="89"/>
        <end position="108"/>
    </location>
</feature>
<feature type="transmembrane region" description="Helical" evidence="2">
    <location>
        <begin position="34"/>
        <end position="55"/>
    </location>
</feature>